<comment type="caution">
    <text evidence="2">The sequence shown here is derived from an EMBL/GenBank/DDBJ whole genome shotgun (WGS) entry which is preliminary data.</text>
</comment>
<dbReference type="InterPro" id="IPR004000">
    <property type="entry name" value="Actin"/>
</dbReference>
<organism evidence="2 3">
    <name type="scientific">Reticulomyxa filosa</name>
    <dbReference type="NCBI Taxonomy" id="46433"/>
    <lineage>
        <taxon>Eukaryota</taxon>
        <taxon>Sar</taxon>
        <taxon>Rhizaria</taxon>
        <taxon>Retaria</taxon>
        <taxon>Foraminifera</taxon>
        <taxon>Monothalamids</taxon>
        <taxon>Reticulomyxidae</taxon>
        <taxon>Reticulomyxa</taxon>
    </lineage>
</organism>
<dbReference type="InterPro" id="IPR043129">
    <property type="entry name" value="ATPase_NBD"/>
</dbReference>
<dbReference type="OMA" id="ASCIHET"/>
<gene>
    <name evidence="2" type="ORF">RFI_38210</name>
</gene>
<evidence type="ECO:0000313" key="2">
    <source>
        <dbReference type="EMBL" id="ETN99271.1"/>
    </source>
</evidence>
<evidence type="ECO:0000313" key="3">
    <source>
        <dbReference type="Proteomes" id="UP000023152"/>
    </source>
</evidence>
<feature type="non-terminal residue" evidence="2">
    <location>
        <position position="1"/>
    </location>
</feature>
<evidence type="ECO:0000256" key="1">
    <source>
        <dbReference type="ARBA" id="ARBA00049360"/>
    </source>
</evidence>
<dbReference type="EMBL" id="ASPP01044444">
    <property type="protein sequence ID" value="ETN99271.1"/>
    <property type="molecule type" value="Genomic_DNA"/>
</dbReference>
<dbReference type="Pfam" id="PF00022">
    <property type="entry name" value="Actin"/>
    <property type="match status" value="1"/>
</dbReference>
<reference evidence="2 3" key="1">
    <citation type="journal article" date="2013" name="Curr. Biol.">
        <title>The Genome of the Foraminiferan Reticulomyxa filosa.</title>
        <authorList>
            <person name="Glockner G."/>
            <person name="Hulsmann N."/>
            <person name="Schleicher M."/>
            <person name="Noegel A.A."/>
            <person name="Eichinger L."/>
            <person name="Gallinger C."/>
            <person name="Pawlowski J."/>
            <person name="Sierra R."/>
            <person name="Euteneuer U."/>
            <person name="Pillet L."/>
            <person name="Moustafa A."/>
            <person name="Platzer M."/>
            <person name="Groth M."/>
            <person name="Szafranski K."/>
            <person name="Schliwa M."/>
        </authorList>
    </citation>
    <scope>NUCLEOTIDE SEQUENCE [LARGE SCALE GENOMIC DNA]</scope>
</reference>
<dbReference type="SUPFAM" id="SSF53067">
    <property type="entry name" value="Actin-like ATPase domain"/>
    <property type="match status" value="1"/>
</dbReference>
<dbReference type="Gene3D" id="3.30.420.40">
    <property type="match status" value="1"/>
</dbReference>
<dbReference type="Proteomes" id="UP000023152">
    <property type="component" value="Unassembled WGS sequence"/>
</dbReference>
<dbReference type="Gene3D" id="3.90.640.10">
    <property type="entry name" value="Actin, Chain A, domain 4"/>
    <property type="match status" value="1"/>
</dbReference>
<keyword evidence="3" id="KW-1185">Reference proteome</keyword>
<sequence length="122" mass="14013">EQLSHVALDYDELKKANNSSELEQKYELSDGQVITICAERFRRTKVLFEPNLIGLEQEGEHKLTFQSIMKCDVYIRKVLYNNIVMISGIKKTFANAFEEYGGSEASKKEICKFSVITLLLQN</sequence>
<dbReference type="AlphaFoldDB" id="X6LDR4"/>
<accession>X6LDR4</accession>
<dbReference type="PANTHER" id="PTHR11937">
    <property type="entry name" value="ACTIN"/>
    <property type="match status" value="1"/>
</dbReference>
<protein>
    <submittedName>
        <fullName evidence="2">Uncharacterized protein</fullName>
    </submittedName>
</protein>
<name>X6LDR4_RETFI</name>
<comment type="catalytic activity">
    <reaction evidence="1">
        <text>ATP + H2O = ADP + phosphate + H(+)</text>
        <dbReference type="Rhea" id="RHEA:13065"/>
        <dbReference type="ChEBI" id="CHEBI:15377"/>
        <dbReference type="ChEBI" id="CHEBI:15378"/>
        <dbReference type="ChEBI" id="CHEBI:30616"/>
        <dbReference type="ChEBI" id="CHEBI:43474"/>
        <dbReference type="ChEBI" id="CHEBI:456216"/>
    </reaction>
</comment>
<proteinExistence type="predicted"/>